<evidence type="ECO:0000256" key="2">
    <source>
        <dbReference type="ARBA" id="ARBA00022643"/>
    </source>
</evidence>
<dbReference type="PANTHER" id="PTHR42847">
    <property type="entry name" value="ALKANESULFONATE MONOOXYGENASE"/>
    <property type="match status" value="1"/>
</dbReference>
<name>A0ABQ6HR70_9MICO</name>
<evidence type="ECO:0000256" key="1">
    <source>
        <dbReference type="ARBA" id="ARBA00022630"/>
    </source>
</evidence>
<dbReference type="InterPro" id="IPR050172">
    <property type="entry name" value="SsuD_RutA_monooxygenase"/>
</dbReference>
<protein>
    <recommendedName>
        <fullName evidence="6">Luciferase-like domain-containing protein</fullName>
    </recommendedName>
</protein>
<evidence type="ECO:0000256" key="3">
    <source>
        <dbReference type="ARBA" id="ARBA00023002"/>
    </source>
</evidence>
<feature type="compositionally biased region" description="Low complexity" evidence="5">
    <location>
        <begin position="305"/>
        <end position="320"/>
    </location>
</feature>
<keyword evidence="3" id="KW-0560">Oxidoreductase</keyword>
<evidence type="ECO:0000259" key="6">
    <source>
        <dbReference type="Pfam" id="PF00296"/>
    </source>
</evidence>
<dbReference type="EMBL" id="BSUJ01000001">
    <property type="protein sequence ID" value="GMA20951.1"/>
    <property type="molecule type" value="Genomic_DNA"/>
</dbReference>
<keyword evidence="1" id="KW-0285">Flavoprotein</keyword>
<feature type="domain" description="Luciferase-like" evidence="6">
    <location>
        <begin position="56"/>
        <end position="263"/>
    </location>
</feature>
<dbReference type="InterPro" id="IPR011251">
    <property type="entry name" value="Luciferase-like_dom"/>
</dbReference>
<organism evidence="7 8">
    <name type="scientific">Arsenicicoccus piscis</name>
    <dbReference type="NCBI Taxonomy" id="673954"/>
    <lineage>
        <taxon>Bacteria</taxon>
        <taxon>Bacillati</taxon>
        <taxon>Actinomycetota</taxon>
        <taxon>Actinomycetes</taxon>
        <taxon>Micrococcales</taxon>
        <taxon>Intrasporangiaceae</taxon>
        <taxon>Arsenicicoccus</taxon>
    </lineage>
</organism>
<proteinExistence type="predicted"/>
<gene>
    <name evidence="7" type="ORF">GCM10025862_29720</name>
</gene>
<comment type="caution">
    <text evidence="7">The sequence shown here is derived from an EMBL/GenBank/DDBJ whole genome shotgun (WGS) entry which is preliminary data.</text>
</comment>
<dbReference type="SUPFAM" id="SSF51679">
    <property type="entry name" value="Bacterial luciferase-like"/>
    <property type="match status" value="1"/>
</dbReference>
<accession>A0ABQ6HR70</accession>
<feature type="region of interest" description="Disordered" evidence="5">
    <location>
        <begin position="301"/>
        <end position="350"/>
    </location>
</feature>
<sequence>MKCQPSRGIPAASAGPVGELRRTPRVGSMTALRTALSVCLLPVLPWHEGGREAYLDAEQSGFAAAYTYDHLTWRMFRERPWFAALPTLTAAAAVTSRMRLGTLVTSPNFRHPVTLAKELMTLDDVSDGRVTLGVGAGGSGFDATALGQQAWTPRERSARFAEFVDLLDELLREPATTRSGTYYSADEARSVPGCVQQPRIPFAIAATGPKGLRLAARLGQAWVTTGDPTLGDATPADSVAAIGAQVQRLEQACADAGRAPAELGRILLTGFTPEGAHLLDSVDRLVDFVGRHAEVGITEVVVHGPAPDSPSRSTPSSSRASPPPPSSSSPPRSRPGEPCRPPQPHRDCRCRTRIRRVVSDICSLAVSLRAAGPVTQAATAVRRPTPRHR</sequence>
<evidence type="ECO:0000256" key="5">
    <source>
        <dbReference type="SAM" id="MobiDB-lite"/>
    </source>
</evidence>
<dbReference type="Gene3D" id="3.20.20.30">
    <property type="entry name" value="Luciferase-like domain"/>
    <property type="match status" value="1"/>
</dbReference>
<evidence type="ECO:0000256" key="4">
    <source>
        <dbReference type="ARBA" id="ARBA00023033"/>
    </source>
</evidence>
<dbReference type="PANTHER" id="PTHR42847:SF4">
    <property type="entry name" value="ALKANESULFONATE MONOOXYGENASE-RELATED"/>
    <property type="match status" value="1"/>
</dbReference>
<reference evidence="8" key="1">
    <citation type="journal article" date="2019" name="Int. J. Syst. Evol. Microbiol.">
        <title>The Global Catalogue of Microorganisms (GCM) 10K type strain sequencing project: providing services to taxonomists for standard genome sequencing and annotation.</title>
        <authorList>
            <consortium name="The Broad Institute Genomics Platform"/>
            <consortium name="The Broad Institute Genome Sequencing Center for Infectious Disease"/>
            <person name="Wu L."/>
            <person name="Ma J."/>
        </authorList>
    </citation>
    <scope>NUCLEOTIDE SEQUENCE [LARGE SCALE GENOMIC DNA]</scope>
    <source>
        <strain evidence="8">NBRC 105830</strain>
    </source>
</reference>
<keyword evidence="8" id="KW-1185">Reference proteome</keyword>
<evidence type="ECO:0000313" key="8">
    <source>
        <dbReference type="Proteomes" id="UP001157109"/>
    </source>
</evidence>
<dbReference type="InterPro" id="IPR036661">
    <property type="entry name" value="Luciferase-like_sf"/>
</dbReference>
<evidence type="ECO:0000313" key="7">
    <source>
        <dbReference type="EMBL" id="GMA20951.1"/>
    </source>
</evidence>
<dbReference type="Pfam" id="PF00296">
    <property type="entry name" value="Bac_luciferase"/>
    <property type="match status" value="1"/>
</dbReference>
<keyword evidence="2" id="KW-0288">FMN</keyword>
<keyword evidence="4" id="KW-0503">Monooxygenase</keyword>
<dbReference type="Proteomes" id="UP001157109">
    <property type="component" value="Unassembled WGS sequence"/>
</dbReference>